<dbReference type="Gene3D" id="2.40.160.50">
    <property type="entry name" value="membrane protein fhac: a member of the omp85/tpsb transporter family"/>
    <property type="match status" value="1"/>
</dbReference>
<evidence type="ECO:0000256" key="9">
    <source>
        <dbReference type="SAM" id="SignalP"/>
    </source>
</evidence>
<proteinExistence type="inferred from homology"/>
<evidence type="ECO:0000256" key="7">
    <source>
        <dbReference type="ARBA" id="ARBA00023136"/>
    </source>
</evidence>
<evidence type="ECO:0000256" key="5">
    <source>
        <dbReference type="ARBA" id="ARBA00022692"/>
    </source>
</evidence>
<dbReference type="EMBL" id="JADIKG010000013">
    <property type="protein sequence ID" value="MFK2874902.1"/>
    <property type="molecule type" value="Genomic_DNA"/>
</dbReference>
<dbReference type="Gene3D" id="3.10.20.310">
    <property type="entry name" value="membrane protein fhac"/>
    <property type="match status" value="1"/>
</dbReference>
<keyword evidence="4" id="KW-1134">Transmembrane beta strand</keyword>
<keyword evidence="6" id="KW-0653">Protein transport</keyword>
<dbReference type="PANTHER" id="PTHR34597">
    <property type="entry name" value="SLR1661 PROTEIN"/>
    <property type="match status" value="1"/>
</dbReference>
<evidence type="ECO:0000256" key="3">
    <source>
        <dbReference type="ARBA" id="ARBA00022448"/>
    </source>
</evidence>
<dbReference type="Proteomes" id="UP001620405">
    <property type="component" value="Unassembled WGS sequence"/>
</dbReference>
<feature type="signal peptide" evidence="9">
    <location>
        <begin position="1"/>
        <end position="29"/>
    </location>
</feature>
<comment type="subcellular location">
    <subcellularLocation>
        <location evidence="1">Cell outer membrane</location>
    </subcellularLocation>
</comment>
<keyword evidence="3" id="KW-0813">Transport</keyword>
<keyword evidence="9" id="KW-0732">Signal</keyword>
<evidence type="ECO:0000256" key="4">
    <source>
        <dbReference type="ARBA" id="ARBA00022452"/>
    </source>
</evidence>
<evidence type="ECO:0000313" key="11">
    <source>
        <dbReference type="EMBL" id="MFK2874902.1"/>
    </source>
</evidence>
<dbReference type="Pfam" id="PF03865">
    <property type="entry name" value="ShlB"/>
    <property type="match status" value="1"/>
</dbReference>
<evidence type="ECO:0000256" key="2">
    <source>
        <dbReference type="ARBA" id="ARBA00009055"/>
    </source>
</evidence>
<dbReference type="InterPro" id="IPR005565">
    <property type="entry name" value="Hemolysn_activator_HlyB_C"/>
</dbReference>
<feature type="chain" id="PRO_5045852844" evidence="9">
    <location>
        <begin position="30"/>
        <end position="567"/>
    </location>
</feature>
<feature type="domain" description="POTRA" evidence="10">
    <location>
        <begin position="76"/>
        <end position="151"/>
    </location>
</feature>
<dbReference type="Pfam" id="PF08479">
    <property type="entry name" value="POTRA_2"/>
    <property type="match status" value="1"/>
</dbReference>
<comment type="similarity">
    <text evidence="2">Belongs to the TPS (TC 1.B.20) family.</text>
</comment>
<name>A0ABW8IY07_9GAMM</name>
<evidence type="ECO:0000256" key="1">
    <source>
        <dbReference type="ARBA" id="ARBA00004442"/>
    </source>
</evidence>
<organism evidence="11 12">
    <name type="scientific">Dyella lipolytica</name>
    <dbReference type="NCBI Taxonomy" id="1867835"/>
    <lineage>
        <taxon>Bacteria</taxon>
        <taxon>Pseudomonadati</taxon>
        <taxon>Pseudomonadota</taxon>
        <taxon>Gammaproteobacteria</taxon>
        <taxon>Lysobacterales</taxon>
        <taxon>Rhodanobacteraceae</taxon>
        <taxon>Dyella</taxon>
    </lineage>
</organism>
<dbReference type="InterPro" id="IPR013686">
    <property type="entry name" value="Polypept-transport_assoc_ShlB"/>
</dbReference>
<keyword evidence="8" id="KW-0998">Cell outer membrane</keyword>
<evidence type="ECO:0000256" key="8">
    <source>
        <dbReference type="ARBA" id="ARBA00023237"/>
    </source>
</evidence>
<evidence type="ECO:0000313" key="12">
    <source>
        <dbReference type="Proteomes" id="UP001620405"/>
    </source>
</evidence>
<keyword evidence="5" id="KW-0812">Transmembrane</keyword>
<evidence type="ECO:0000259" key="10">
    <source>
        <dbReference type="PROSITE" id="PS51779"/>
    </source>
</evidence>
<comment type="caution">
    <text evidence="11">The sequence shown here is derived from an EMBL/GenBank/DDBJ whole genome shotgun (WGS) entry which is preliminary data.</text>
</comment>
<evidence type="ECO:0000256" key="6">
    <source>
        <dbReference type="ARBA" id="ARBA00022927"/>
    </source>
</evidence>
<keyword evidence="12" id="KW-1185">Reference proteome</keyword>
<sequence>MISKNHAVPQLSLLCLALSLVLGSTSVCAQTQNVQVPNSGQILQETQPPNTITPQHDRGLRIGRPSHNRAISNESFPVREIQVTGNTALPTSTLHTLVAPEEGKNLTLNDLDELADRITDTYHAHGYPLATAYVPAQTLQNGVVRIAVVEAHYGHVTLQNQSAVADHVLNATLSPLQSGQPVTDFRLERSLLLLSDVPGATVNSVMRPGTEIGSSDLLVDVTPAPRYTGTLGLDDFGNRYTDRVRLSGTFAVNGLFHQGDVLDFSGVTSGSGMNYGRIGYKYLLNGEGTVLGAAVTDLDYHLGNGLQSLHAHGTAQVASINLSQPFIRNTAGNLYGQVEFDHKRLHDDIDIANVETNRHTNSWTATLAGDQRDITGVTNFNVSGTYGRLYFNNLFAEFADFLGARTAGSYTKFNLSLSRLQQFGRTDALYVGFSGQWSNKNLDTSEQFYLGGPSTVRGYDVGAISGARGDLVNIEYRHDFTVAPMPGPWQASIFLDSGHVVAYKTPFLLGPNYARLNSIGLGLHWVASDNWVLSASVAKPIGNRPLLLGNNGSTSTHFWFQVQKGFY</sequence>
<dbReference type="PROSITE" id="PS51779">
    <property type="entry name" value="POTRA"/>
    <property type="match status" value="1"/>
</dbReference>
<keyword evidence="7" id="KW-0472">Membrane</keyword>
<protein>
    <submittedName>
        <fullName evidence="11">ShlB/FhaC/HecB family hemolysin secretion/activation protein</fullName>
    </submittedName>
</protein>
<dbReference type="InterPro" id="IPR051544">
    <property type="entry name" value="TPS_OM_transporter"/>
</dbReference>
<dbReference type="PANTHER" id="PTHR34597:SF1">
    <property type="entry name" value="HEME_HEMOPEXIN TRANSPORTER PROTEIN HUXB"/>
    <property type="match status" value="1"/>
</dbReference>
<gene>
    <name evidence="11" type="ORF">ISP13_15260</name>
</gene>
<reference evidence="11 12" key="1">
    <citation type="submission" date="2020-10" db="EMBL/GenBank/DDBJ databases">
        <title>Phylogeny of dyella-like bacteria.</title>
        <authorList>
            <person name="Fu J."/>
        </authorList>
    </citation>
    <scope>NUCLEOTIDE SEQUENCE [LARGE SCALE GENOMIC DNA]</scope>
    <source>
        <strain evidence="11 12">DHOB07</strain>
    </source>
</reference>
<dbReference type="InterPro" id="IPR034746">
    <property type="entry name" value="POTRA"/>
</dbReference>
<accession>A0ABW8IY07</accession>